<keyword evidence="7" id="KW-0443">Lipid metabolism</keyword>
<evidence type="ECO:0000256" key="7">
    <source>
        <dbReference type="ARBA" id="ARBA00023098"/>
    </source>
</evidence>
<gene>
    <name evidence="12" type="ORF">LIER_33141</name>
</gene>
<evidence type="ECO:0000256" key="3">
    <source>
        <dbReference type="ARBA" id="ARBA00007282"/>
    </source>
</evidence>
<keyword evidence="9 12" id="KW-0012">Acyltransferase</keyword>
<keyword evidence="5 10" id="KW-0812">Transmembrane</keyword>
<dbReference type="GO" id="GO:0016020">
    <property type="term" value="C:membrane"/>
    <property type="evidence" value="ECO:0007669"/>
    <property type="project" value="UniProtKB-SubCell"/>
</dbReference>
<evidence type="ECO:0000256" key="10">
    <source>
        <dbReference type="SAM" id="Phobius"/>
    </source>
</evidence>
<dbReference type="Pfam" id="PF13813">
    <property type="entry name" value="MBOAT_2"/>
    <property type="match status" value="1"/>
</dbReference>
<evidence type="ECO:0000259" key="11">
    <source>
        <dbReference type="Pfam" id="PF13813"/>
    </source>
</evidence>
<reference evidence="12 13" key="1">
    <citation type="submission" date="2024-01" db="EMBL/GenBank/DDBJ databases">
        <title>The complete chloroplast genome sequence of Lithospermum erythrorhizon: insights into the phylogenetic relationship among Boraginaceae species and the maternal lineages of purple gromwells.</title>
        <authorList>
            <person name="Okada T."/>
            <person name="Watanabe K."/>
        </authorList>
    </citation>
    <scope>NUCLEOTIDE SEQUENCE [LARGE SCALE GENOMIC DNA]</scope>
</reference>
<protein>
    <submittedName>
        <fullName evidence="12">Acyltransferase</fullName>
    </submittedName>
</protein>
<feature type="transmembrane region" description="Helical" evidence="10">
    <location>
        <begin position="121"/>
        <end position="140"/>
    </location>
</feature>
<dbReference type="PANTHER" id="PTHR31595:SF57">
    <property type="entry name" value="OS04G0481900 PROTEIN"/>
    <property type="match status" value="1"/>
</dbReference>
<name>A0AAV3RVX4_LITER</name>
<dbReference type="PANTHER" id="PTHR31595">
    <property type="entry name" value="LONG-CHAIN-ALCOHOL O-FATTY-ACYLTRANSFERASE 3-RELATED"/>
    <property type="match status" value="1"/>
</dbReference>
<evidence type="ECO:0000256" key="4">
    <source>
        <dbReference type="ARBA" id="ARBA00022679"/>
    </source>
</evidence>
<feature type="transmembrane region" description="Helical" evidence="10">
    <location>
        <begin position="230"/>
        <end position="253"/>
    </location>
</feature>
<dbReference type="GO" id="GO:0006629">
    <property type="term" value="P:lipid metabolic process"/>
    <property type="evidence" value="ECO:0007669"/>
    <property type="project" value="UniProtKB-KW"/>
</dbReference>
<evidence type="ECO:0000256" key="6">
    <source>
        <dbReference type="ARBA" id="ARBA00022989"/>
    </source>
</evidence>
<keyword evidence="4" id="KW-0808">Transferase</keyword>
<evidence type="ECO:0000313" key="12">
    <source>
        <dbReference type="EMBL" id="GAA0185853.1"/>
    </source>
</evidence>
<feature type="transmembrane region" description="Helical" evidence="10">
    <location>
        <begin position="146"/>
        <end position="170"/>
    </location>
</feature>
<comment type="pathway">
    <text evidence="2">Secondary metabolite biosynthesis.</text>
</comment>
<evidence type="ECO:0000256" key="2">
    <source>
        <dbReference type="ARBA" id="ARBA00005179"/>
    </source>
</evidence>
<comment type="caution">
    <text evidence="12">The sequence shown here is derived from an EMBL/GenBank/DDBJ whole genome shotgun (WGS) entry which is preliminary data.</text>
</comment>
<feature type="transmembrane region" description="Helical" evidence="10">
    <location>
        <begin position="91"/>
        <end position="109"/>
    </location>
</feature>
<dbReference type="GO" id="GO:0008374">
    <property type="term" value="F:O-acyltransferase activity"/>
    <property type="evidence" value="ECO:0007669"/>
    <property type="project" value="InterPro"/>
</dbReference>
<keyword evidence="6 10" id="KW-1133">Transmembrane helix</keyword>
<evidence type="ECO:0000256" key="9">
    <source>
        <dbReference type="ARBA" id="ARBA00023315"/>
    </source>
</evidence>
<comment type="subcellular location">
    <subcellularLocation>
        <location evidence="1">Membrane</location>
        <topology evidence="1">Multi-pass membrane protein</topology>
    </subcellularLocation>
</comment>
<keyword evidence="8 10" id="KW-0472">Membrane</keyword>
<keyword evidence="13" id="KW-1185">Reference proteome</keyword>
<comment type="similarity">
    <text evidence="3">Belongs to the wax synthase family.</text>
</comment>
<dbReference type="EMBL" id="BAABME010013134">
    <property type="protein sequence ID" value="GAA0185853.1"/>
    <property type="molecule type" value="Genomic_DNA"/>
</dbReference>
<evidence type="ECO:0000313" key="13">
    <source>
        <dbReference type="Proteomes" id="UP001454036"/>
    </source>
</evidence>
<feature type="transmembrane region" description="Helical" evidence="10">
    <location>
        <begin position="38"/>
        <end position="71"/>
    </location>
</feature>
<evidence type="ECO:0000256" key="1">
    <source>
        <dbReference type="ARBA" id="ARBA00004141"/>
    </source>
</evidence>
<evidence type="ECO:0000256" key="5">
    <source>
        <dbReference type="ARBA" id="ARBA00022692"/>
    </source>
</evidence>
<organism evidence="12 13">
    <name type="scientific">Lithospermum erythrorhizon</name>
    <name type="common">Purple gromwell</name>
    <name type="synonym">Lithospermum officinale var. erythrorhizon</name>
    <dbReference type="NCBI Taxonomy" id="34254"/>
    <lineage>
        <taxon>Eukaryota</taxon>
        <taxon>Viridiplantae</taxon>
        <taxon>Streptophyta</taxon>
        <taxon>Embryophyta</taxon>
        <taxon>Tracheophyta</taxon>
        <taxon>Spermatophyta</taxon>
        <taxon>Magnoliopsida</taxon>
        <taxon>eudicotyledons</taxon>
        <taxon>Gunneridae</taxon>
        <taxon>Pentapetalae</taxon>
        <taxon>asterids</taxon>
        <taxon>lamiids</taxon>
        <taxon>Boraginales</taxon>
        <taxon>Boraginaceae</taxon>
        <taxon>Boraginoideae</taxon>
        <taxon>Lithospermeae</taxon>
        <taxon>Lithospermum</taxon>
    </lineage>
</organism>
<dbReference type="InterPro" id="IPR044851">
    <property type="entry name" value="Wax_synthase"/>
</dbReference>
<proteinExistence type="inferred from homology"/>
<sequence length="354" mass="40235">MEAIDVIKNLFSTCLIIISSLCYCYFISSRLPKGIFRLTSIIPIVIIFTILPFHLCSAFAIFASSFSISWLCNFKLLLFAFDQGPLSSQRSKLSMLIFITIAVLPIIITKEKKYPPKKMKFPLNLAIKAFLFPLLAEFLINYRGTLSPLMLIVLFSVFIMFLVDILFFCYCSIGTYITGLEIDQPSNKPHLSTSVQEFWGKRWNAPVSNILYSTICFPVRSASEKVLGKGLCSTCVGVMASFVVSGLMHELLYYHMTLVATSWEVTLYFVMHGVVVSIEIVFKKRAKDKLRLNRFVSWLLTVGFFSISSWMVHFPQLIRSGVDLRLLEEYQICVEYLKTKILDLSPLSGVTNLS</sequence>
<accession>A0AAV3RVX4</accession>
<feature type="transmembrane region" description="Helical" evidence="10">
    <location>
        <begin position="6"/>
        <end position="26"/>
    </location>
</feature>
<feature type="transmembrane region" description="Helical" evidence="10">
    <location>
        <begin position="265"/>
        <end position="283"/>
    </location>
</feature>
<feature type="transmembrane region" description="Helical" evidence="10">
    <location>
        <begin position="295"/>
        <end position="314"/>
    </location>
</feature>
<evidence type="ECO:0000256" key="8">
    <source>
        <dbReference type="ARBA" id="ARBA00023136"/>
    </source>
</evidence>
<dbReference type="AlphaFoldDB" id="A0AAV3RVX4"/>
<dbReference type="InterPro" id="IPR032805">
    <property type="entry name" value="Wax_synthase_dom"/>
</dbReference>
<dbReference type="Proteomes" id="UP001454036">
    <property type="component" value="Unassembled WGS sequence"/>
</dbReference>
<feature type="domain" description="Wax synthase" evidence="11">
    <location>
        <begin position="187"/>
        <end position="270"/>
    </location>
</feature>